<evidence type="ECO:0000313" key="2">
    <source>
        <dbReference type="EMBL" id="MBE1533274.1"/>
    </source>
</evidence>
<dbReference type="EC" id="1.-.-.-" evidence="2"/>
<dbReference type="EMBL" id="JADBDZ010000001">
    <property type="protein sequence ID" value="MBE1533274.1"/>
    <property type="molecule type" value="Genomic_DNA"/>
</dbReference>
<dbReference type="Proteomes" id="UP000627838">
    <property type="component" value="Unassembled WGS sequence"/>
</dbReference>
<dbReference type="Gene3D" id="3.20.20.70">
    <property type="entry name" value="Aldolase class I"/>
    <property type="match status" value="1"/>
</dbReference>
<comment type="caution">
    <text evidence="2">The sequence shown here is derived from an EMBL/GenBank/DDBJ whole genome shotgun (WGS) entry which is preliminary data.</text>
</comment>
<sequence>MMDELFEPLPVGKLELPNRLVMAPMTRSRAFTGGEVSELTVEYYRQRAGAGLIVSEANQPSVRGQGYMWTPGLHTAGQVAAWRAVTSAVHAEGGRIYAQIMHSGRVGHPVLYPDGGLPVGPSPIASGERMFHPDGMLDHPAPREMTRDDIAGAVADFAAAARNAIDAGFDGVEVHGANGYLIHQFLGDGSNVRTDEYGGSVANRIRFGTEVARAVADAIGPERVGFRVSPGNGANGVGESDVPDAYAALVAALAPLGLAYLHVMELGNRDVTRLIRAGWPGALVLNPHPVADGSPASPADGAAALRDGVADAIAFARLWLANPDLPARIRAGGPYNEADAASFYGGDHRGYTDYPALAG</sequence>
<organism evidence="2 3">
    <name type="scientific">Actinomadura algeriensis</name>
    <dbReference type="NCBI Taxonomy" id="1679523"/>
    <lineage>
        <taxon>Bacteria</taxon>
        <taxon>Bacillati</taxon>
        <taxon>Actinomycetota</taxon>
        <taxon>Actinomycetes</taxon>
        <taxon>Streptosporangiales</taxon>
        <taxon>Thermomonosporaceae</taxon>
        <taxon>Actinomadura</taxon>
    </lineage>
</organism>
<dbReference type="InterPro" id="IPR001155">
    <property type="entry name" value="OxRdtase_FMN_N"/>
</dbReference>
<evidence type="ECO:0000259" key="1">
    <source>
        <dbReference type="Pfam" id="PF00724"/>
    </source>
</evidence>
<keyword evidence="3" id="KW-1185">Reference proteome</keyword>
<dbReference type="Pfam" id="PF00724">
    <property type="entry name" value="Oxidored_FMN"/>
    <property type="match status" value="1"/>
</dbReference>
<feature type="domain" description="NADH:flavin oxidoreductase/NADH oxidase N-terminal" evidence="1">
    <location>
        <begin position="4"/>
        <end position="332"/>
    </location>
</feature>
<dbReference type="PANTHER" id="PTHR22893:SF91">
    <property type="entry name" value="NADPH DEHYDROGENASE 2-RELATED"/>
    <property type="match status" value="1"/>
</dbReference>
<dbReference type="GO" id="GO:0016491">
    <property type="term" value="F:oxidoreductase activity"/>
    <property type="evidence" value="ECO:0007669"/>
    <property type="project" value="UniProtKB-KW"/>
</dbReference>
<name>A0ABR9JRS6_9ACTN</name>
<dbReference type="InterPro" id="IPR013785">
    <property type="entry name" value="Aldolase_TIM"/>
</dbReference>
<accession>A0ABR9JRS6</accession>
<dbReference type="CDD" id="cd02933">
    <property type="entry name" value="OYE_like_FMN"/>
    <property type="match status" value="1"/>
</dbReference>
<dbReference type="SUPFAM" id="SSF51395">
    <property type="entry name" value="FMN-linked oxidoreductases"/>
    <property type="match status" value="1"/>
</dbReference>
<proteinExistence type="predicted"/>
<dbReference type="InterPro" id="IPR045247">
    <property type="entry name" value="Oye-like"/>
</dbReference>
<dbReference type="PANTHER" id="PTHR22893">
    <property type="entry name" value="NADH OXIDOREDUCTASE-RELATED"/>
    <property type="match status" value="1"/>
</dbReference>
<evidence type="ECO:0000313" key="3">
    <source>
        <dbReference type="Proteomes" id="UP000627838"/>
    </source>
</evidence>
<keyword evidence="2" id="KW-0560">Oxidoreductase</keyword>
<gene>
    <name evidence="2" type="ORF">H4W34_003107</name>
</gene>
<protein>
    <submittedName>
        <fullName evidence="2">N-ethylmaleimide reductase</fullName>
        <ecNumber evidence="2">1.-.-.-</ecNumber>
    </submittedName>
</protein>
<reference evidence="2 3" key="1">
    <citation type="submission" date="2020-10" db="EMBL/GenBank/DDBJ databases">
        <title>Sequencing the genomes of 1000 actinobacteria strains.</title>
        <authorList>
            <person name="Klenk H.-P."/>
        </authorList>
    </citation>
    <scope>NUCLEOTIDE SEQUENCE [LARGE SCALE GENOMIC DNA]</scope>
    <source>
        <strain evidence="2 3">DSM 46744</strain>
    </source>
</reference>